<dbReference type="SUPFAM" id="SSF52058">
    <property type="entry name" value="L domain-like"/>
    <property type="match status" value="1"/>
</dbReference>
<dbReference type="InterPro" id="IPR008906">
    <property type="entry name" value="HATC_C_dom"/>
</dbReference>
<dbReference type="Pfam" id="PF18052">
    <property type="entry name" value="Rx_N"/>
    <property type="match status" value="1"/>
</dbReference>
<evidence type="ECO:0000256" key="2">
    <source>
        <dbReference type="ARBA" id="ARBA00022741"/>
    </source>
</evidence>
<dbReference type="Gene3D" id="1.20.5.4130">
    <property type="match status" value="1"/>
</dbReference>
<proteinExistence type="predicted"/>
<keyword evidence="1" id="KW-0677">Repeat</keyword>
<dbReference type="GO" id="GO:0006952">
    <property type="term" value="P:defense response"/>
    <property type="evidence" value="ECO:0007669"/>
    <property type="project" value="UniProtKB-KW"/>
</dbReference>
<dbReference type="Gene3D" id="3.80.10.10">
    <property type="entry name" value="Ribonuclease Inhibitor"/>
    <property type="match status" value="1"/>
</dbReference>
<dbReference type="InterPro" id="IPR041118">
    <property type="entry name" value="Rx_N"/>
</dbReference>
<reference evidence="7 8" key="1">
    <citation type="submission" date="2023-12" db="EMBL/GenBank/DDBJ databases">
        <title>A high-quality genome assembly for Dillenia turbinata (Dilleniales).</title>
        <authorList>
            <person name="Chanderbali A."/>
        </authorList>
    </citation>
    <scope>NUCLEOTIDE SEQUENCE [LARGE SCALE GENOMIC DNA]</scope>
    <source>
        <strain evidence="7">LSX21</strain>
        <tissue evidence="7">Leaf</tissue>
    </source>
</reference>
<dbReference type="Pfam" id="PF25019">
    <property type="entry name" value="LRR_R13L1-DRL21"/>
    <property type="match status" value="1"/>
</dbReference>
<keyword evidence="2" id="KW-0547">Nucleotide-binding</keyword>
<dbReference type="Pfam" id="PF05699">
    <property type="entry name" value="Dimer_Tnp_hAT"/>
    <property type="match status" value="1"/>
</dbReference>
<dbReference type="PANTHER" id="PTHR23272:SF184">
    <property type="entry name" value="OS03G0311250 PROTEIN"/>
    <property type="match status" value="1"/>
</dbReference>
<evidence type="ECO:0000259" key="6">
    <source>
        <dbReference type="Pfam" id="PF25019"/>
    </source>
</evidence>
<organism evidence="7 8">
    <name type="scientific">Dillenia turbinata</name>
    <dbReference type="NCBI Taxonomy" id="194707"/>
    <lineage>
        <taxon>Eukaryota</taxon>
        <taxon>Viridiplantae</taxon>
        <taxon>Streptophyta</taxon>
        <taxon>Embryophyta</taxon>
        <taxon>Tracheophyta</taxon>
        <taxon>Spermatophyta</taxon>
        <taxon>Magnoliopsida</taxon>
        <taxon>eudicotyledons</taxon>
        <taxon>Gunneridae</taxon>
        <taxon>Pentapetalae</taxon>
        <taxon>Dilleniales</taxon>
        <taxon>Dilleniaceae</taxon>
        <taxon>Dillenia</taxon>
    </lineage>
</organism>
<dbReference type="InterPro" id="IPR032675">
    <property type="entry name" value="LRR_dom_sf"/>
</dbReference>
<feature type="domain" description="R13L1/DRL21-like LRR repeat region" evidence="6">
    <location>
        <begin position="185"/>
        <end position="301"/>
    </location>
</feature>
<feature type="domain" description="HAT C-terminal dimerisation" evidence="4">
    <location>
        <begin position="459"/>
        <end position="541"/>
    </location>
</feature>
<dbReference type="InterPro" id="IPR056789">
    <property type="entry name" value="LRR_R13L1-DRL21"/>
</dbReference>
<feature type="domain" description="Disease resistance N-terminal" evidence="5">
    <location>
        <begin position="9"/>
        <end position="96"/>
    </location>
</feature>
<dbReference type="Proteomes" id="UP001370490">
    <property type="component" value="Unassembled WGS sequence"/>
</dbReference>
<evidence type="ECO:0000259" key="5">
    <source>
        <dbReference type="Pfam" id="PF18052"/>
    </source>
</evidence>
<dbReference type="EMBL" id="JBAMMX010000009">
    <property type="protein sequence ID" value="KAK6933644.1"/>
    <property type="molecule type" value="Genomic_DNA"/>
</dbReference>
<evidence type="ECO:0000259" key="4">
    <source>
        <dbReference type="Pfam" id="PF05699"/>
    </source>
</evidence>
<protein>
    <submittedName>
        <fullName evidence="7">HAT, C-terminal dimerization domain</fullName>
    </submittedName>
</protein>
<dbReference type="InterPro" id="IPR012337">
    <property type="entry name" value="RNaseH-like_sf"/>
</dbReference>
<keyword evidence="3" id="KW-0611">Plant defense</keyword>
<evidence type="ECO:0000313" key="7">
    <source>
        <dbReference type="EMBL" id="KAK6933644.1"/>
    </source>
</evidence>
<accession>A0AAN8ZB27</accession>
<dbReference type="GO" id="GO:0000166">
    <property type="term" value="F:nucleotide binding"/>
    <property type="evidence" value="ECO:0007669"/>
    <property type="project" value="UniProtKB-KW"/>
</dbReference>
<gene>
    <name evidence="7" type="ORF">RJ641_036538</name>
</gene>
<sequence>MGEPLLAAFLQTLLDKLDSGLLLNFARQEGFRSELRTWRSKLLQVRRVLYDAEEKQMSDREVKKWLDNLRDLAYNADDVLEELRHEALQRQNNSSSDSASSSSQVQDLLAQIQEITASFLDIEQDKSDLGLKERPGVRSSIITNRLPTTSLVDSSQIVGRKKDIDAILKLLDIGETTEAEENRNRVLQISILDKVKDVEDALVINLMNKKNIEELKFEWWRNLDNVENTESQVQILNLLEPRKMLRNLVIEGYCGVTLPNWIGDSSYSKLVKLSLINCQRCKLLPSLGQLPLLKKLTIKGMLEIETIPYRAYRASPHGQPFPSLIELRLENCENLRTLPDVIMSSNSNLQVLEIRACESLESFPSGVLPSNLKKLSIWDCRKLESISEMLLGPTSLHSVYFIKYPNLKSLPESQESQSLLPPTLTSHHPRVGQKKAARRSMYYDMFDNGVGVSCGSQSELDKYPGEICEEDTNGYDILGYWKLNSPRFPILSLMARDILAISISTVTTKSEFSTGDRILDAFWSSLNHSMVKALICAQGWFRT</sequence>
<keyword evidence="8" id="KW-1185">Reference proteome</keyword>
<evidence type="ECO:0000256" key="1">
    <source>
        <dbReference type="ARBA" id="ARBA00022737"/>
    </source>
</evidence>
<dbReference type="PANTHER" id="PTHR23272">
    <property type="entry name" value="BED FINGER-RELATED"/>
    <property type="match status" value="1"/>
</dbReference>
<dbReference type="AlphaFoldDB" id="A0AAN8ZB27"/>
<name>A0AAN8ZB27_9MAGN</name>
<comment type="caution">
    <text evidence="7">The sequence shown here is derived from an EMBL/GenBank/DDBJ whole genome shotgun (WGS) entry which is preliminary data.</text>
</comment>
<dbReference type="GO" id="GO:0046983">
    <property type="term" value="F:protein dimerization activity"/>
    <property type="evidence" value="ECO:0007669"/>
    <property type="project" value="InterPro"/>
</dbReference>
<evidence type="ECO:0000256" key="3">
    <source>
        <dbReference type="ARBA" id="ARBA00022821"/>
    </source>
</evidence>
<dbReference type="SUPFAM" id="SSF53098">
    <property type="entry name" value="Ribonuclease H-like"/>
    <property type="match status" value="1"/>
</dbReference>
<evidence type="ECO:0000313" key="8">
    <source>
        <dbReference type="Proteomes" id="UP001370490"/>
    </source>
</evidence>